<dbReference type="AlphaFoldDB" id="A0A5B7F081"/>
<feature type="disulfide bond" evidence="6">
    <location>
        <begin position="45"/>
        <end position="55"/>
    </location>
</feature>
<dbReference type="PROSITE" id="PS50026">
    <property type="entry name" value="EGF_3"/>
    <property type="match status" value="1"/>
</dbReference>
<evidence type="ECO:0000256" key="5">
    <source>
        <dbReference type="ARBA" id="ARBA00023180"/>
    </source>
</evidence>
<accession>A0A5B7F081</accession>
<dbReference type="Gene3D" id="2.10.25.10">
    <property type="entry name" value="Laminin"/>
    <property type="match status" value="1"/>
</dbReference>
<name>A0A5B7F081_PORTR</name>
<dbReference type="EMBL" id="VSRR010004522">
    <property type="protein sequence ID" value="MPC39922.1"/>
    <property type="molecule type" value="Genomic_DNA"/>
</dbReference>
<dbReference type="CDD" id="cd00054">
    <property type="entry name" value="EGF_CA"/>
    <property type="match status" value="1"/>
</dbReference>
<keyword evidence="2 7" id="KW-0732">Signal</keyword>
<evidence type="ECO:0000256" key="6">
    <source>
        <dbReference type="PROSITE-ProRule" id="PRU00076"/>
    </source>
</evidence>
<evidence type="ECO:0000313" key="9">
    <source>
        <dbReference type="EMBL" id="MPC39922.1"/>
    </source>
</evidence>
<dbReference type="SUPFAM" id="SSF57196">
    <property type="entry name" value="EGF/Laminin"/>
    <property type="match status" value="1"/>
</dbReference>
<dbReference type="PROSITE" id="PS01187">
    <property type="entry name" value="EGF_CA"/>
    <property type="match status" value="1"/>
</dbReference>
<evidence type="ECO:0000256" key="2">
    <source>
        <dbReference type="ARBA" id="ARBA00022729"/>
    </source>
</evidence>
<dbReference type="SMART" id="SM00179">
    <property type="entry name" value="EGF_CA"/>
    <property type="match status" value="1"/>
</dbReference>
<dbReference type="SMART" id="SM00181">
    <property type="entry name" value="EGF"/>
    <property type="match status" value="1"/>
</dbReference>
<dbReference type="PROSITE" id="PS01186">
    <property type="entry name" value="EGF_2"/>
    <property type="match status" value="1"/>
</dbReference>
<dbReference type="PANTHER" id="PTHR12916:SF9">
    <property type="entry name" value="NEUROGENIC LOCUS NOTCH HOMOLOG PROTEIN 1-RELATED"/>
    <property type="match status" value="1"/>
</dbReference>
<evidence type="ECO:0000259" key="8">
    <source>
        <dbReference type="PROSITE" id="PS50026"/>
    </source>
</evidence>
<keyword evidence="10" id="KW-1185">Reference proteome</keyword>
<keyword evidence="4 6" id="KW-1015">Disulfide bond</keyword>
<dbReference type="InterPro" id="IPR000152">
    <property type="entry name" value="EGF-type_Asp/Asn_hydroxyl_site"/>
</dbReference>
<gene>
    <name evidence="9" type="primary">dlc</name>
    <name evidence="9" type="ORF">E2C01_033475</name>
</gene>
<feature type="chain" id="PRO_5023094496" evidence="7">
    <location>
        <begin position="16"/>
        <end position="164"/>
    </location>
</feature>
<reference evidence="9 10" key="1">
    <citation type="submission" date="2019-05" db="EMBL/GenBank/DDBJ databases">
        <title>Another draft genome of Portunus trituberculatus and its Hox gene families provides insights of decapod evolution.</title>
        <authorList>
            <person name="Jeong J.-H."/>
            <person name="Song I."/>
            <person name="Kim S."/>
            <person name="Choi T."/>
            <person name="Kim D."/>
            <person name="Ryu S."/>
            <person name="Kim W."/>
        </authorList>
    </citation>
    <scope>NUCLEOTIDE SEQUENCE [LARGE SCALE GENOMIC DNA]</scope>
    <source>
        <tissue evidence="9">Muscle</tissue>
    </source>
</reference>
<feature type="signal peptide" evidence="7">
    <location>
        <begin position="1"/>
        <end position="15"/>
    </location>
</feature>
<feature type="disulfide bond" evidence="6">
    <location>
        <begin position="66"/>
        <end position="75"/>
    </location>
</feature>
<sequence length="164" mass="17819">MGWLSCDWTVQEVCASRALLLAASSALLALQAKPRKKCETEVNECDPSPCKRGECTDLLNDYHCQCPRGWGGKKCDVDLDYAPLLMLNNKPPLQTSVPPPPASMEPPVLMDKIHTCVTVPMGTVASGVVFQTATAHHNTVSEQYSGGYEKGDERAFYTTKCAAL</sequence>
<proteinExistence type="predicted"/>
<evidence type="ECO:0000256" key="7">
    <source>
        <dbReference type="SAM" id="SignalP"/>
    </source>
</evidence>
<dbReference type="GO" id="GO:0005112">
    <property type="term" value="F:Notch binding"/>
    <property type="evidence" value="ECO:0007669"/>
    <property type="project" value="TreeGrafter"/>
</dbReference>
<evidence type="ECO:0000256" key="1">
    <source>
        <dbReference type="ARBA" id="ARBA00022536"/>
    </source>
</evidence>
<comment type="caution">
    <text evidence="6">Lacks conserved residue(s) required for the propagation of feature annotation.</text>
</comment>
<feature type="domain" description="EGF-like" evidence="8">
    <location>
        <begin position="41"/>
        <end position="76"/>
    </location>
</feature>
<dbReference type="InterPro" id="IPR000742">
    <property type="entry name" value="EGF"/>
</dbReference>
<evidence type="ECO:0000256" key="3">
    <source>
        <dbReference type="ARBA" id="ARBA00022737"/>
    </source>
</evidence>
<dbReference type="Proteomes" id="UP000324222">
    <property type="component" value="Unassembled WGS sequence"/>
</dbReference>
<dbReference type="InterPro" id="IPR018097">
    <property type="entry name" value="EGF_Ca-bd_CS"/>
</dbReference>
<keyword evidence="3" id="KW-0677">Repeat</keyword>
<dbReference type="PROSITE" id="PS00022">
    <property type="entry name" value="EGF_1"/>
    <property type="match status" value="1"/>
</dbReference>
<dbReference type="FunFam" id="2.10.25.10:FF:000321">
    <property type="entry name" value="Protein delta homolog 1"/>
    <property type="match status" value="1"/>
</dbReference>
<dbReference type="PROSITE" id="PS00010">
    <property type="entry name" value="ASX_HYDROXYL"/>
    <property type="match status" value="1"/>
</dbReference>
<dbReference type="GO" id="GO:0007219">
    <property type="term" value="P:Notch signaling pathway"/>
    <property type="evidence" value="ECO:0007669"/>
    <property type="project" value="TreeGrafter"/>
</dbReference>
<organism evidence="9 10">
    <name type="scientific">Portunus trituberculatus</name>
    <name type="common">Swimming crab</name>
    <name type="synonym">Neptunus trituberculatus</name>
    <dbReference type="NCBI Taxonomy" id="210409"/>
    <lineage>
        <taxon>Eukaryota</taxon>
        <taxon>Metazoa</taxon>
        <taxon>Ecdysozoa</taxon>
        <taxon>Arthropoda</taxon>
        <taxon>Crustacea</taxon>
        <taxon>Multicrustacea</taxon>
        <taxon>Malacostraca</taxon>
        <taxon>Eumalacostraca</taxon>
        <taxon>Eucarida</taxon>
        <taxon>Decapoda</taxon>
        <taxon>Pleocyemata</taxon>
        <taxon>Brachyura</taxon>
        <taxon>Eubrachyura</taxon>
        <taxon>Portunoidea</taxon>
        <taxon>Portunidae</taxon>
        <taxon>Portuninae</taxon>
        <taxon>Portunus</taxon>
    </lineage>
</organism>
<dbReference type="Pfam" id="PF00008">
    <property type="entry name" value="EGF"/>
    <property type="match status" value="1"/>
</dbReference>
<dbReference type="GO" id="GO:0005509">
    <property type="term" value="F:calcium ion binding"/>
    <property type="evidence" value="ECO:0007669"/>
    <property type="project" value="InterPro"/>
</dbReference>
<evidence type="ECO:0000313" key="10">
    <source>
        <dbReference type="Proteomes" id="UP000324222"/>
    </source>
</evidence>
<comment type="caution">
    <text evidence="9">The sequence shown here is derived from an EMBL/GenBank/DDBJ whole genome shotgun (WGS) entry which is preliminary data.</text>
</comment>
<dbReference type="PANTHER" id="PTHR12916">
    <property type="entry name" value="CYTOCHROME C OXIDASE POLYPEPTIDE VIC-2"/>
    <property type="match status" value="1"/>
</dbReference>
<dbReference type="InterPro" id="IPR001881">
    <property type="entry name" value="EGF-like_Ca-bd_dom"/>
</dbReference>
<evidence type="ECO:0000256" key="4">
    <source>
        <dbReference type="ARBA" id="ARBA00023157"/>
    </source>
</evidence>
<keyword evidence="5" id="KW-0325">Glycoprotein</keyword>
<protein>
    <submittedName>
        <fullName evidence="9">Delta-like protein C</fullName>
    </submittedName>
</protein>
<keyword evidence="1 6" id="KW-0245">EGF-like domain</keyword>